<evidence type="ECO:0000313" key="3">
    <source>
        <dbReference type="Proteomes" id="UP000231057"/>
    </source>
</evidence>
<reference evidence="2 3" key="1">
    <citation type="submission" date="2016-11" db="EMBL/GenBank/DDBJ databases">
        <title>Complete genome sequence of thermophilic cyanobacteria strain Synechococcus sp. PCC6715.</title>
        <authorList>
            <person name="Tang J."/>
            <person name="Daroch M."/>
            <person name="Liang Y."/>
            <person name="Jiang D."/>
            <person name="Shah M."/>
        </authorList>
    </citation>
    <scope>NUCLEOTIDE SEQUENCE [LARGE SCALE GENOMIC DNA]</scope>
    <source>
        <strain evidence="2 3">PCC 6715</strain>
    </source>
</reference>
<dbReference type="PANTHER" id="PTHR33498">
    <property type="entry name" value="TRANSPOSASE FOR INSERTION SEQUENCE ELEMENT IS1557"/>
    <property type="match status" value="1"/>
</dbReference>
<keyword evidence="3" id="KW-1185">Reference proteome</keyword>
<proteinExistence type="predicted"/>
<sequence length="277" mass="31684">MFCLNESGQWTLNPIVASTQHRLLDRTVRASSRHLPIALGFYSELSGCTDDDIREFLTADEQQRQKQEDVRQVLEAWGAAVLNQIIEVSIDLSGNYKSLVHKLLPNATVVADRFHVIKIVNQELDKARQSICKANEQTVNEVQKAQIAAALKQSKYALLKPEENLTQKQKAKLEEIREVVPSLARMHQEKESFRAIFEQAKDWKDGTFQLLDWLAQAQDSFQESVRTICRWFGEVTAYFDNHTNSGVVEGINNKLKLIKRILPIQNQMLLSMICSLF</sequence>
<feature type="domain" description="Transposase IS204/IS1001/IS1096/IS1165 DDE" evidence="1">
    <location>
        <begin position="64"/>
        <end position="261"/>
    </location>
</feature>
<accession>A0A2D2Q418</accession>
<dbReference type="Proteomes" id="UP000231057">
    <property type="component" value="Chromosome"/>
</dbReference>
<dbReference type="EMBL" id="CP018092">
    <property type="protein sequence ID" value="ATS19274.1"/>
    <property type="molecule type" value="Genomic_DNA"/>
</dbReference>
<dbReference type="InterPro" id="IPR047951">
    <property type="entry name" value="Transpos_ISL3"/>
</dbReference>
<gene>
    <name evidence="2" type="ORF">BRW62_11635</name>
</gene>
<dbReference type="InterPro" id="IPR002560">
    <property type="entry name" value="Transposase_DDE"/>
</dbReference>
<dbReference type="KEGG" id="slw:BRW62_11635"/>
<reference evidence="3" key="2">
    <citation type="journal article" date="2022" name="Front. Microbiol.">
        <title>Comparative Genomic Analysis Revealed Distinct Molecular Components and Organization of CO2-Concentrating Mechanism in Thermophilic Cyanobacteria.</title>
        <authorList>
            <person name="Tang J."/>
            <person name="Zhou H."/>
            <person name="Yao D."/>
            <person name="Riaz S."/>
            <person name="You D."/>
            <person name="Klepacz-Smolka A."/>
            <person name="Daroch M."/>
        </authorList>
    </citation>
    <scope>NUCLEOTIDE SEQUENCE [LARGE SCALE GENOMIC DNA]</scope>
    <source>
        <strain evidence="3">PCC 6715</strain>
    </source>
</reference>
<dbReference type="PANTHER" id="PTHR33498:SF1">
    <property type="entry name" value="TRANSPOSASE FOR INSERTION SEQUENCE ELEMENT IS1557"/>
    <property type="match status" value="1"/>
</dbReference>
<organism evidence="2 3">
    <name type="scientific">Parathermosynechococcus lividus PCC 6715</name>
    <dbReference type="NCBI Taxonomy" id="1917166"/>
    <lineage>
        <taxon>Bacteria</taxon>
        <taxon>Bacillati</taxon>
        <taxon>Cyanobacteriota</taxon>
        <taxon>Cyanophyceae</taxon>
        <taxon>Acaryochloridales</taxon>
        <taxon>Thermosynechococcaceae</taxon>
        <taxon>Parathermosynechococcus</taxon>
    </lineage>
</organism>
<evidence type="ECO:0000259" key="1">
    <source>
        <dbReference type="Pfam" id="PF01610"/>
    </source>
</evidence>
<evidence type="ECO:0000313" key="2">
    <source>
        <dbReference type="EMBL" id="ATS19274.1"/>
    </source>
</evidence>
<dbReference type="AlphaFoldDB" id="A0A2D2Q418"/>
<protein>
    <recommendedName>
        <fullName evidence="1">Transposase IS204/IS1001/IS1096/IS1165 DDE domain-containing protein</fullName>
    </recommendedName>
</protein>
<dbReference type="Pfam" id="PF01610">
    <property type="entry name" value="DDE_Tnp_ISL3"/>
    <property type="match status" value="1"/>
</dbReference>
<name>A0A2D2Q418_PARLV</name>